<dbReference type="GO" id="GO:0042147">
    <property type="term" value="P:retrograde transport, endosome to Golgi"/>
    <property type="evidence" value="ECO:0007669"/>
    <property type="project" value="TreeGrafter"/>
</dbReference>
<dbReference type="Proteomes" id="UP000322873">
    <property type="component" value="Unassembled WGS sequence"/>
</dbReference>
<accession>A0A5M9JUS3</accession>
<dbReference type="InterPro" id="IPR036188">
    <property type="entry name" value="FAD/NAD-bd_sf"/>
</dbReference>
<feature type="domain" description="FAD dependent oxidoreductase" evidence="2">
    <location>
        <begin position="18"/>
        <end position="90"/>
    </location>
</feature>
<dbReference type="GO" id="GO:0005829">
    <property type="term" value="C:cytosol"/>
    <property type="evidence" value="ECO:0007669"/>
    <property type="project" value="GOC"/>
</dbReference>
<dbReference type="SUPFAM" id="SSF51971">
    <property type="entry name" value="Nucleotide-binding domain"/>
    <property type="match status" value="1"/>
</dbReference>
<organism evidence="3 4">
    <name type="scientific">Monilinia fructicola</name>
    <name type="common">Brown rot fungus</name>
    <name type="synonym">Ciboria fructicola</name>
    <dbReference type="NCBI Taxonomy" id="38448"/>
    <lineage>
        <taxon>Eukaryota</taxon>
        <taxon>Fungi</taxon>
        <taxon>Dikarya</taxon>
        <taxon>Ascomycota</taxon>
        <taxon>Pezizomycotina</taxon>
        <taxon>Leotiomycetes</taxon>
        <taxon>Helotiales</taxon>
        <taxon>Sclerotiniaceae</taxon>
        <taxon>Monilinia</taxon>
    </lineage>
</organism>
<feature type="transmembrane region" description="Helical" evidence="1">
    <location>
        <begin position="18"/>
        <end position="35"/>
    </location>
</feature>
<dbReference type="AlphaFoldDB" id="A0A5M9JUS3"/>
<proteinExistence type="predicted"/>
<comment type="caution">
    <text evidence="3">The sequence shown here is derived from an EMBL/GenBank/DDBJ whole genome shotgun (WGS) entry which is preliminary data.</text>
</comment>
<dbReference type="Gene3D" id="3.50.50.60">
    <property type="entry name" value="FAD/NAD(P)-binding domain"/>
    <property type="match status" value="1"/>
</dbReference>
<dbReference type="Pfam" id="PF01266">
    <property type="entry name" value="DAO"/>
    <property type="match status" value="1"/>
</dbReference>
<keyword evidence="1" id="KW-0472">Membrane</keyword>
<evidence type="ECO:0000313" key="3">
    <source>
        <dbReference type="EMBL" id="KAA8572360.1"/>
    </source>
</evidence>
<keyword evidence="1" id="KW-0812">Transmembrane</keyword>
<dbReference type="PANTHER" id="PTHR13847">
    <property type="entry name" value="SARCOSINE DEHYDROGENASE-RELATED"/>
    <property type="match status" value="1"/>
</dbReference>
<evidence type="ECO:0000259" key="2">
    <source>
        <dbReference type="Pfam" id="PF01266"/>
    </source>
</evidence>
<keyword evidence="4" id="KW-1185">Reference proteome</keyword>
<dbReference type="VEuPathDB" id="FungiDB:MFRU_003g04110"/>
<evidence type="ECO:0000256" key="1">
    <source>
        <dbReference type="SAM" id="Phobius"/>
    </source>
</evidence>
<name>A0A5M9JUS3_MONFR</name>
<reference evidence="3 4" key="1">
    <citation type="submission" date="2019-06" db="EMBL/GenBank/DDBJ databases">
        <title>Genome Sequence of the Brown Rot Fungal Pathogen Monilinia fructicola.</title>
        <authorList>
            <person name="De Miccolis Angelini R.M."/>
            <person name="Landi L."/>
            <person name="Abate D."/>
            <person name="Pollastro S."/>
            <person name="Romanazzi G."/>
            <person name="Faretra F."/>
        </authorList>
    </citation>
    <scope>NUCLEOTIDE SEQUENCE [LARGE SCALE GENOMIC DNA]</scope>
    <source>
        <strain evidence="3 4">Mfrc123</strain>
    </source>
</reference>
<evidence type="ECO:0000313" key="4">
    <source>
        <dbReference type="Proteomes" id="UP000322873"/>
    </source>
</evidence>
<gene>
    <name evidence="3" type="ORF">EYC84_002983</name>
</gene>
<dbReference type="EMBL" id="VICG01000004">
    <property type="protein sequence ID" value="KAA8572360.1"/>
    <property type="molecule type" value="Genomic_DNA"/>
</dbReference>
<keyword evidence="1" id="KW-1133">Transmembrane helix</keyword>
<protein>
    <recommendedName>
        <fullName evidence="2">FAD dependent oxidoreductase domain-containing protein</fullName>
    </recommendedName>
</protein>
<dbReference type="GO" id="GO:0005770">
    <property type="term" value="C:late endosome"/>
    <property type="evidence" value="ECO:0007669"/>
    <property type="project" value="TreeGrafter"/>
</dbReference>
<dbReference type="InterPro" id="IPR006076">
    <property type="entry name" value="FAD-dep_OxRdtase"/>
</dbReference>
<sequence length="112" mass="11932">MPSSPSSPSSPQSPQRNIIIIGGGIIGCTSAYFLTRHPLYNPSTTKITIIEAQSIASAASGKAGGLLALWARPSSIVPLSYKLHAELAKEHDGAKRWDIVNYIAVPLEPKHD</sequence>
<dbReference type="PANTHER" id="PTHR13847:SF150">
    <property type="entry name" value="OXIDOREDUCTASE TDA3-RELATED"/>
    <property type="match status" value="1"/>
</dbReference>